<dbReference type="SMART" id="SM01045">
    <property type="entry name" value="BURP"/>
    <property type="match status" value="1"/>
</dbReference>
<dbReference type="Gramene" id="TraesRN1D0100781900.1">
    <property type="protein sequence ID" value="TraesRN1D0100781900.1"/>
    <property type="gene ID" value="TraesRN1D0100781900"/>
</dbReference>
<dbReference type="Proteomes" id="UP000019116">
    <property type="component" value="Chromosome 1D"/>
</dbReference>
<feature type="region of interest" description="Disordered" evidence="1">
    <location>
        <begin position="61"/>
        <end position="96"/>
    </location>
</feature>
<dbReference type="PANTHER" id="PTHR31236:SF27">
    <property type="entry name" value="BURP DOMAIN-CONTAINING PROTEIN 4"/>
    <property type="match status" value="1"/>
</dbReference>
<dbReference type="Gramene" id="TraesCLE_scaffold_074248_01G000400.1">
    <property type="protein sequence ID" value="TraesCLE_scaffold_074248_01G000400.1"/>
    <property type="gene ID" value="TraesCLE_scaffold_074248_01G000400"/>
</dbReference>
<dbReference type="AlphaFoldDB" id="A0A3B5ZY90"/>
<dbReference type="OMA" id="VCANTEQ"/>
<dbReference type="SMR" id="A0A3B5ZY90"/>
<keyword evidence="2" id="KW-0472">Membrane</keyword>
<feature type="transmembrane region" description="Helical" evidence="2">
    <location>
        <begin position="12"/>
        <end position="28"/>
    </location>
</feature>
<dbReference type="STRING" id="4565.A0A3B5ZY90"/>
<name>A0A3B5ZY90_WHEAT</name>
<dbReference type="Gramene" id="TraesCS1D03G0736100.1">
    <property type="protein sequence ID" value="TraesCS1D03G0736100.1.CDS"/>
    <property type="gene ID" value="TraesCS1D03G0736100"/>
</dbReference>
<dbReference type="InterPro" id="IPR044816">
    <property type="entry name" value="BURP"/>
</dbReference>
<evidence type="ECO:0000313" key="4">
    <source>
        <dbReference type="EnsemblPlants" id="TraesCS1D02G309500.1"/>
    </source>
</evidence>
<evidence type="ECO:0000256" key="1">
    <source>
        <dbReference type="SAM" id="MobiDB-lite"/>
    </source>
</evidence>
<keyword evidence="5" id="KW-1185">Reference proteome</keyword>
<dbReference type="Gramene" id="TraesKAR1D01G0292550.1">
    <property type="protein sequence ID" value="cds.TraesKAR1D01G0292550.1"/>
    <property type="gene ID" value="TraesKAR1D01G0292550"/>
</dbReference>
<evidence type="ECO:0000256" key="2">
    <source>
        <dbReference type="SAM" id="Phobius"/>
    </source>
</evidence>
<evidence type="ECO:0000313" key="5">
    <source>
        <dbReference type="Proteomes" id="UP000019116"/>
    </source>
</evidence>
<evidence type="ECO:0000259" key="3">
    <source>
        <dbReference type="PROSITE" id="PS51277"/>
    </source>
</evidence>
<dbReference type="Gramene" id="TraesROB_scaffold_205615_01G000100.1">
    <property type="protein sequence ID" value="TraesROB_scaffold_205615_01G000100.1"/>
    <property type="gene ID" value="TraesROB_scaffold_205615_01G000100"/>
</dbReference>
<keyword evidence="2" id="KW-0812">Transmembrane</keyword>
<reference evidence="4" key="1">
    <citation type="submission" date="2018-08" db="EMBL/GenBank/DDBJ databases">
        <authorList>
            <person name="Rossello M."/>
        </authorList>
    </citation>
    <scope>NUCLEOTIDE SEQUENCE [LARGE SCALE GENOMIC DNA]</scope>
    <source>
        <strain evidence="4">cv. Chinese Spring</strain>
    </source>
</reference>
<dbReference type="Gramene" id="TraesWEE_scaffold_060110_01G000500.1">
    <property type="protein sequence ID" value="TraesWEE_scaffold_060110_01G000500.1"/>
    <property type="gene ID" value="TraesWEE_scaffold_060110_01G000500"/>
</dbReference>
<dbReference type="Pfam" id="PF03181">
    <property type="entry name" value="BURP"/>
    <property type="match status" value="1"/>
</dbReference>
<feature type="domain" description="BURP" evidence="3">
    <location>
        <begin position="95"/>
        <end position="308"/>
    </location>
</feature>
<reference evidence="4" key="2">
    <citation type="submission" date="2018-10" db="UniProtKB">
        <authorList>
            <consortium name="EnsemblPlants"/>
        </authorList>
    </citation>
    <scope>IDENTIFICATION</scope>
</reference>
<keyword evidence="2" id="KW-1133">Transmembrane helix</keyword>
<sequence length="311" mass="33375">MENGEDIAKETVMMTVLIAMFVLVGSLQERNKLMNTSDYFVVWSSRVRCHVVTAGSFVNNPSSSSVGRRVPDTVVQPPATAPQGRERDPLSQAQPVRRAVLPAGTKLGHVWRTGTPSTVTGADPVPPPFAYSNLGDILAYYSITPGSEQARQVASTLRFCGRSEARGGDQPEKPHVCANTEQVAMEFAAAALGAATAEPLRTVVHGREEPHRYTVAPGGITSITGTVVPCHPLPYPADVLYCHRPGNVGAVRVELVGQDDPSLGATAIAVCHEDTSGWDAEYFATLNGSRGEPICHYMPDKYVVWVTGEIH</sequence>
<dbReference type="EnsemblPlants" id="TraesCS1D02G309500.1">
    <property type="protein sequence ID" value="TraesCS1D02G309500.1"/>
    <property type="gene ID" value="TraesCS1D02G309500"/>
</dbReference>
<dbReference type="PANTHER" id="PTHR31236">
    <property type="entry name" value="BURP DOMAIN PROTEIN USPL1-LIKE"/>
    <property type="match status" value="1"/>
</dbReference>
<dbReference type="OrthoDB" id="989869at2759"/>
<dbReference type="PROSITE" id="PS51277">
    <property type="entry name" value="BURP"/>
    <property type="match status" value="1"/>
</dbReference>
<protein>
    <recommendedName>
        <fullName evidence="3">BURP domain-containing protein</fullName>
    </recommendedName>
</protein>
<dbReference type="Gramene" id="TraesCS1D02G309500.1">
    <property type="protein sequence ID" value="TraesCS1D02G309500.1"/>
    <property type="gene ID" value="TraesCS1D02G309500"/>
</dbReference>
<dbReference type="InterPro" id="IPR004873">
    <property type="entry name" value="BURP_dom"/>
</dbReference>
<accession>A0A3B5ZY90</accession>
<proteinExistence type="predicted"/>
<dbReference type="Gramene" id="TraesCAD_scaffold_060872_01G000400.1">
    <property type="protein sequence ID" value="TraesCAD_scaffold_060872_01G000400.1"/>
    <property type="gene ID" value="TraesCAD_scaffold_060872_01G000400"/>
</dbReference>
<organism evidence="4">
    <name type="scientific">Triticum aestivum</name>
    <name type="common">Wheat</name>
    <dbReference type="NCBI Taxonomy" id="4565"/>
    <lineage>
        <taxon>Eukaryota</taxon>
        <taxon>Viridiplantae</taxon>
        <taxon>Streptophyta</taxon>
        <taxon>Embryophyta</taxon>
        <taxon>Tracheophyta</taxon>
        <taxon>Spermatophyta</taxon>
        <taxon>Magnoliopsida</taxon>
        <taxon>Liliopsida</taxon>
        <taxon>Poales</taxon>
        <taxon>Poaceae</taxon>
        <taxon>BOP clade</taxon>
        <taxon>Pooideae</taxon>
        <taxon>Triticodae</taxon>
        <taxon>Triticeae</taxon>
        <taxon>Triticinae</taxon>
        <taxon>Triticum</taxon>
    </lineage>
</organism>